<accession>A0ABW2K8Y7</accession>
<protein>
    <recommendedName>
        <fullName evidence="3">SLH domain-containing protein</fullName>
    </recommendedName>
</protein>
<gene>
    <name evidence="1" type="ORF">ACFQMN_16920</name>
</gene>
<dbReference type="Proteomes" id="UP001596494">
    <property type="component" value="Unassembled WGS sequence"/>
</dbReference>
<evidence type="ECO:0000313" key="2">
    <source>
        <dbReference type="Proteomes" id="UP001596494"/>
    </source>
</evidence>
<comment type="caution">
    <text evidence="1">The sequence shown here is derived from an EMBL/GenBank/DDBJ whole genome shotgun (WGS) entry which is preliminary data.</text>
</comment>
<reference evidence="2" key="1">
    <citation type="journal article" date="2019" name="Int. J. Syst. Evol. Microbiol.">
        <title>The Global Catalogue of Microorganisms (GCM) 10K type strain sequencing project: providing services to taxonomists for standard genome sequencing and annotation.</title>
        <authorList>
            <consortium name="The Broad Institute Genomics Platform"/>
            <consortium name="The Broad Institute Genome Sequencing Center for Infectious Disease"/>
            <person name="Wu L."/>
            <person name="Ma J."/>
        </authorList>
    </citation>
    <scope>NUCLEOTIDE SEQUENCE [LARGE SCALE GENOMIC DNA]</scope>
    <source>
        <strain evidence="2">CCUG 73951</strain>
    </source>
</reference>
<dbReference type="RefSeq" id="WP_289214926.1">
    <property type="nucleotide sequence ID" value="NZ_JAPVRC010000002.1"/>
</dbReference>
<dbReference type="EMBL" id="JBHTBY010000017">
    <property type="protein sequence ID" value="MFC7322548.1"/>
    <property type="molecule type" value="Genomic_DNA"/>
</dbReference>
<evidence type="ECO:0000313" key="1">
    <source>
        <dbReference type="EMBL" id="MFC7322548.1"/>
    </source>
</evidence>
<evidence type="ECO:0008006" key="3">
    <source>
        <dbReference type="Google" id="ProtNLM"/>
    </source>
</evidence>
<proteinExistence type="predicted"/>
<name>A0ABW2K8Y7_9BACI</name>
<sequence>MPSIAQALKNFIVVTGIVILAGTSISVPTVPVEAKSFKHELNQAEQEELKYPEEITSKVMKTLKKETKGPLYYEEALEIIERLKKVEVMDSYLDAYGKKIESEEIRRIVEQIYEIDLNRVSELGAGKDEIYPEEIIEGVKSASPDAAISSLSKVEVMDFYLKSYGKKIDGQEIRRIINQIFGINLDGISSLEGSRVSLYSKDQWISRYDGDLFVVHTGLTDVDVWIYPTAYFTQQSGLSELPADLRDELIQLGFEYNEQVEAYYYENPEGESVSDEFKGRTLGTVIQFIQMNYSDL</sequence>
<keyword evidence="2" id="KW-1185">Reference proteome</keyword>
<organism evidence="1 2">
    <name type="scientific">Halobacillus campisalis</name>
    <dbReference type="NCBI Taxonomy" id="435909"/>
    <lineage>
        <taxon>Bacteria</taxon>
        <taxon>Bacillati</taxon>
        <taxon>Bacillota</taxon>
        <taxon>Bacilli</taxon>
        <taxon>Bacillales</taxon>
        <taxon>Bacillaceae</taxon>
        <taxon>Halobacillus</taxon>
    </lineage>
</organism>